<organism evidence="5 6">
    <name type="scientific">Candidatus Woesebacteria bacterium GW2011_GWC2_31_9</name>
    <dbReference type="NCBI Taxonomy" id="1618586"/>
    <lineage>
        <taxon>Bacteria</taxon>
        <taxon>Candidatus Woeseibacteriota</taxon>
    </lineage>
</organism>
<dbReference type="Proteomes" id="UP000034803">
    <property type="component" value="Unassembled WGS sequence"/>
</dbReference>
<name>A0A0G0AXZ2_9BACT</name>
<keyword evidence="2" id="KW-0547">Nucleotide-binding</keyword>
<evidence type="ECO:0000259" key="4">
    <source>
        <dbReference type="PROSITE" id="PS50893"/>
    </source>
</evidence>
<dbReference type="Pfam" id="PF00005">
    <property type="entry name" value="ABC_tran"/>
    <property type="match status" value="1"/>
</dbReference>
<evidence type="ECO:0000256" key="1">
    <source>
        <dbReference type="ARBA" id="ARBA00022448"/>
    </source>
</evidence>
<evidence type="ECO:0000313" key="6">
    <source>
        <dbReference type="Proteomes" id="UP000034803"/>
    </source>
</evidence>
<dbReference type="GO" id="GO:0016887">
    <property type="term" value="F:ATP hydrolysis activity"/>
    <property type="evidence" value="ECO:0007669"/>
    <property type="project" value="InterPro"/>
</dbReference>
<reference evidence="5 6" key="1">
    <citation type="journal article" date="2015" name="Nature">
        <title>rRNA introns, odd ribosomes, and small enigmatic genomes across a large radiation of phyla.</title>
        <authorList>
            <person name="Brown C.T."/>
            <person name="Hug L.A."/>
            <person name="Thomas B.C."/>
            <person name="Sharon I."/>
            <person name="Castelle C.J."/>
            <person name="Singh A."/>
            <person name="Wilkins M.J."/>
            <person name="Williams K.H."/>
            <person name="Banfield J.F."/>
        </authorList>
    </citation>
    <scope>NUCLEOTIDE SEQUENCE [LARGE SCALE GENOMIC DNA]</scope>
</reference>
<dbReference type="InterPro" id="IPR003439">
    <property type="entry name" value="ABC_transporter-like_ATP-bd"/>
</dbReference>
<proteinExistence type="predicted"/>
<evidence type="ECO:0000313" key="5">
    <source>
        <dbReference type="EMBL" id="KKP31425.1"/>
    </source>
</evidence>
<gene>
    <name evidence="5" type="ORF">UR21_C0009G0006</name>
</gene>
<evidence type="ECO:0000256" key="2">
    <source>
        <dbReference type="ARBA" id="ARBA00022741"/>
    </source>
</evidence>
<dbReference type="AlphaFoldDB" id="A0A0G0AXZ2"/>
<dbReference type="PANTHER" id="PTHR42734:SF7">
    <property type="entry name" value="ATP-BINDING COMPONENT OF ABC TRANSPORTER-RELATED"/>
    <property type="match status" value="1"/>
</dbReference>
<dbReference type="SUPFAM" id="SSF52540">
    <property type="entry name" value="P-loop containing nucleoside triphosphate hydrolases"/>
    <property type="match status" value="1"/>
</dbReference>
<dbReference type="InterPro" id="IPR050153">
    <property type="entry name" value="Metal_Ion_Import_ABC"/>
</dbReference>
<keyword evidence="1" id="KW-0813">Transport</keyword>
<keyword evidence="3" id="KW-0067">ATP-binding</keyword>
<dbReference type="EMBL" id="LBOI01000009">
    <property type="protein sequence ID" value="KKP31425.1"/>
    <property type="molecule type" value="Genomic_DNA"/>
</dbReference>
<sequence length="209" mass="23494">MLEEGLILSVKNLNVDFNGHKILDNLSLDLKRDSTLAIIGPNGAGKTVFIKTLLGLINYSGNITWQKDVRIGYVPQKLSVSRELPLTVLEFLILKEKDTKKINDILLKVGFKQKAEHIHHDIRVLNTKLGSLSGGEVQRILMAYALLGNPNVLLLDEPTAGVDIKGEETFYELFKNLKKDSDLTIIFISHDEEIVTKYADNIIKLIHEH</sequence>
<protein>
    <submittedName>
        <fullName evidence="5">ABC transporter related protein</fullName>
    </submittedName>
</protein>
<dbReference type="InterPro" id="IPR027417">
    <property type="entry name" value="P-loop_NTPase"/>
</dbReference>
<comment type="caution">
    <text evidence="5">The sequence shown here is derived from an EMBL/GenBank/DDBJ whole genome shotgun (WGS) entry which is preliminary data.</text>
</comment>
<accession>A0A0G0AXZ2</accession>
<evidence type="ECO:0000256" key="3">
    <source>
        <dbReference type="ARBA" id="ARBA00022840"/>
    </source>
</evidence>
<dbReference type="Gene3D" id="3.40.50.300">
    <property type="entry name" value="P-loop containing nucleotide triphosphate hydrolases"/>
    <property type="match status" value="1"/>
</dbReference>
<dbReference type="InterPro" id="IPR003593">
    <property type="entry name" value="AAA+_ATPase"/>
</dbReference>
<feature type="domain" description="ABC transporter" evidence="4">
    <location>
        <begin position="8"/>
        <end position="209"/>
    </location>
</feature>
<dbReference type="PANTHER" id="PTHR42734">
    <property type="entry name" value="METAL TRANSPORT SYSTEM ATP-BINDING PROTEIN TM_0124-RELATED"/>
    <property type="match status" value="1"/>
</dbReference>
<dbReference type="GO" id="GO:0005524">
    <property type="term" value="F:ATP binding"/>
    <property type="evidence" value="ECO:0007669"/>
    <property type="project" value="UniProtKB-KW"/>
</dbReference>
<dbReference type="SMART" id="SM00382">
    <property type="entry name" value="AAA"/>
    <property type="match status" value="1"/>
</dbReference>
<dbReference type="PROSITE" id="PS50893">
    <property type="entry name" value="ABC_TRANSPORTER_2"/>
    <property type="match status" value="1"/>
</dbReference>